<gene>
    <name evidence="1" type="ORF">DF3PB_1860007</name>
    <name evidence="2" type="ORF">DF3PB_1870007</name>
</gene>
<proteinExistence type="predicted"/>
<evidence type="ECO:0000313" key="2">
    <source>
        <dbReference type="EMBL" id="SUS05319.1"/>
    </source>
</evidence>
<dbReference type="EMBL" id="UIDG01000097">
    <property type="protein sequence ID" value="SUS05308.1"/>
    <property type="molecule type" value="Genomic_DNA"/>
</dbReference>
<name>A0A380TCP2_9ZZZZ</name>
<reference evidence="1" key="1">
    <citation type="submission" date="2018-07" db="EMBL/GenBank/DDBJ databases">
        <authorList>
            <person name="Quirk P.G."/>
            <person name="Krulwich T.A."/>
        </authorList>
    </citation>
    <scope>NUCLEOTIDE SEQUENCE</scope>
</reference>
<sequence length="80" mass="8811">MRGPPPESGDGTTAVIWRQSDGAPVSCEEKISVLQENLDEVRQVCQDAFEDAILMGVDEQQIRDVLAALVKTLKTPRDSR</sequence>
<organism evidence="1">
    <name type="scientific">metagenome</name>
    <dbReference type="NCBI Taxonomy" id="256318"/>
    <lineage>
        <taxon>unclassified sequences</taxon>
        <taxon>metagenomes</taxon>
    </lineage>
</organism>
<protein>
    <submittedName>
        <fullName evidence="1">Uncharacterized protein</fullName>
    </submittedName>
</protein>
<accession>A0A380TCP2</accession>
<dbReference type="AlphaFoldDB" id="A0A380TCP2"/>
<evidence type="ECO:0000313" key="1">
    <source>
        <dbReference type="EMBL" id="SUS05308.1"/>
    </source>
</evidence>
<dbReference type="EMBL" id="UIDG01000098">
    <property type="protein sequence ID" value="SUS05319.1"/>
    <property type="molecule type" value="Genomic_DNA"/>
</dbReference>